<evidence type="ECO:0000256" key="2">
    <source>
        <dbReference type="ARBA" id="ARBA00022598"/>
    </source>
</evidence>
<keyword evidence="9" id="KW-1185">Reference proteome</keyword>
<dbReference type="PANTHER" id="PTHR11538">
    <property type="entry name" value="PHENYLALANYL-TRNA SYNTHETASE"/>
    <property type="match status" value="1"/>
</dbReference>
<dbReference type="EnsemblBacteria" id="AAR39347">
    <property type="protein sequence ID" value="AAR39347"/>
    <property type="gene ID" value="NEQ505"/>
</dbReference>
<evidence type="ECO:0000313" key="9">
    <source>
        <dbReference type="Proteomes" id="UP000000578"/>
    </source>
</evidence>
<evidence type="ECO:0000259" key="7">
    <source>
        <dbReference type="PROSITE" id="PS50862"/>
    </source>
</evidence>
<dbReference type="EC" id="6.1.1.20" evidence="1"/>
<dbReference type="GO" id="GO:0005524">
    <property type="term" value="F:ATP binding"/>
    <property type="evidence" value="ECO:0007669"/>
    <property type="project" value="UniProtKB-KW"/>
</dbReference>
<dbReference type="KEGG" id="neq:NEQ505"/>
<dbReference type="SUPFAM" id="SSF55681">
    <property type="entry name" value="Class II aaRS and biotin synthetases"/>
    <property type="match status" value="1"/>
</dbReference>
<dbReference type="SUPFAM" id="SSF46785">
    <property type="entry name" value="Winged helix' DNA-binding domain"/>
    <property type="match status" value="1"/>
</dbReference>
<evidence type="ECO:0000256" key="4">
    <source>
        <dbReference type="ARBA" id="ARBA00022840"/>
    </source>
</evidence>
<gene>
    <name evidence="8" type="ordered locus">NEQ505</name>
</gene>
<dbReference type="PROSITE" id="PS50862">
    <property type="entry name" value="AA_TRNA_LIGASE_II"/>
    <property type="match status" value="1"/>
</dbReference>
<sequence>MIVLRPKEYEVYKKLINGYSNELANLLGMDEEELLKIAYNLQQKGLVKIKEEKDTYYVLTEKGKKSYKNLPERKLYSLLELHGELPLDQIPLTKEEKAIAIGALKNLDLIEIKDGKIKLKREIKEFPWEPLLLAINEGLKKDLSNLKEIEAKLGKKIDTKYLDYLKKRGLVKEETKTRFYIEVIPKDVVEGIDKIDTEVLQKKLYKEKPIAPYNIKEFPKYYGGKPHYYREYLNWVRKKMVNLGWKELNAMEYELIPMFWCFEALFTPYDHPSRELAESFIIEGKPELDVPKDIEEKVKEKHLQYFGNYLEKEAHLTILRSQNTAITAWNLYNLRDILNNEKGKYFYIGSVWRPDTIDKTHHIEFQQLEGIIIGSNMAQLKTEIEKILKALGFEKIKLFPAFFPFTEPSVEVYAYHSKLGWVEVAGAGMLRKQILDSFGIKHKIGAFGIGINRLAMIALGIDDIRDLYGQDIDKIREWPIKYF</sequence>
<name>Q74M67_NANEQ</name>
<dbReference type="EMBL" id="AE017199">
    <property type="protein sequence ID" value="AAR39347.1"/>
    <property type="molecule type" value="Genomic_DNA"/>
</dbReference>
<dbReference type="BioCyc" id="NEQU228908:GJB6-537-MONOMER"/>
<evidence type="ECO:0000256" key="1">
    <source>
        <dbReference type="ARBA" id="ARBA00012814"/>
    </source>
</evidence>
<evidence type="ECO:0000313" key="8">
    <source>
        <dbReference type="EMBL" id="AAR39347.1"/>
    </source>
</evidence>
<dbReference type="InterPro" id="IPR045864">
    <property type="entry name" value="aa-tRNA-synth_II/BPL/LPL"/>
</dbReference>
<reference evidence="8 9" key="1">
    <citation type="journal article" date="2003" name="Proc. Natl. Acad. Sci. U.S.A.">
        <title>The genome of Nanoarchaeum equitans: insights into early archaeal evolution and derived parasitism.</title>
        <authorList>
            <person name="Waters E."/>
            <person name="Hohn M.J."/>
            <person name="Ahel I."/>
            <person name="Graham D.E."/>
            <person name="Adams M.D."/>
            <person name="Barnstead M."/>
            <person name="Beeson K.Y."/>
            <person name="Bibbs L."/>
            <person name="Bolanos R."/>
            <person name="Keller M."/>
            <person name="Kretz K."/>
            <person name="Lin X."/>
            <person name="Mathur E."/>
            <person name="Ni J."/>
            <person name="Podar M."/>
            <person name="Richardson T."/>
            <person name="Sutton G.G."/>
            <person name="Simon M."/>
            <person name="Soll D."/>
            <person name="Stetter K.O."/>
            <person name="Short J.M."/>
            <person name="Noordewier M."/>
        </authorList>
    </citation>
    <scope>NUCLEOTIDE SEQUENCE [LARGE SCALE GENOMIC DNA]</scope>
    <source>
        <strain evidence="8 9">Kin4-M</strain>
    </source>
</reference>
<dbReference type="AlphaFoldDB" id="Q74M67"/>
<organism evidence="8 9">
    <name type="scientific">Nanoarchaeum equitans (strain Kin4-M)</name>
    <dbReference type="NCBI Taxonomy" id="228908"/>
    <lineage>
        <taxon>Archaea</taxon>
        <taxon>Nanobdellota</taxon>
        <taxon>Candidatus Nanoarchaeia</taxon>
        <taxon>Nanoarchaeales</taxon>
        <taxon>Nanoarchaeaceae</taxon>
        <taxon>Nanoarchaeum</taxon>
    </lineage>
</organism>
<keyword evidence="2" id="KW-0436">Ligase</keyword>
<keyword evidence="4" id="KW-0067">ATP-binding</keyword>
<keyword evidence="6" id="KW-0030">Aminoacyl-tRNA synthetase</keyword>
<dbReference type="InterPro" id="IPR036388">
    <property type="entry name" value="WH-like_DNA-bd_sf"/>
</dbReference>
<dbReference type="InterPro" id="IPR006195">
    <property type="entry name" value="aa-tRNA-synth_II"/>
</dbReference>
<proteinExistence type="predicted"/>
<keyword evidence="3" id="KW-0547">Nucleotide-binding</keyword>
<dbReference type="InterPro" id="IPR002319">
    <property type="entry name" value="Phenylalanyl-tRNA_Synthase"/>
</dbReference>
<dbReference type="InterPro" id="IPR036390">
    <property type="entry name" value="WH_DNA-bd_sf"/>
</dbReference>
<dbReference type="Gene3D" id="3.30.930.10">
    <property type="entry name" value="Bira Bifunctional Protein, Domain 2"/>
    <property type="match status" value="1"/>
</dbReference>
<dbReference type="Pfam" id="PF01409">
    <property type="entry name" value="tRNA-synt_2d"/>
    <property type="match status" value="1"/>
</dbReference>
<evidence type="ECO:0000256" key="6">
    <source>
        <dbReference type="ARBA" id="ARBA00023146"/>
    </source>
</evidence>
<feature type="domain" description="Aminoacyl-transfer RNA synthetases class-II family profile" evidence="7">
    <location>
        <begin position="344"/>
        <end position="479"/>
    </location>
</feature>
<dbReference type="Gene3D" id="1.10.10.10">
    <property type="entry name" value="Winged helix-like DNA-binding domain superfamily/Winged helix DNA-binding domain"/>
    <property type="match status" value="1"/>
</dbReference>
<dbReference type="GO" id="GO:0006432">
    <property type="term" value="P:phenylalanyl-tRNA aminoacylation"/>
    <property type="evidence" value="ECO:0007669"/>
    <property type="project" value="TreeGrafter"/>
</dbReference>
<dbReference type="NCBIfam" id="NF003210">
    <property type="entry name" value="PRK04172.1"/>
    <property type="match status" value="1"/>
</dbReference>
<keyword evidence="5" id="KW-0648">Protein biosynthesis</keyword>
<accession>Q74M67</accession>
<dbReference type="GO" id="GO:0004826">
    <property type="term" value="F:phenylalanine-tRNA ligase activity"/>
    <property type="evidence" value="ECO:0007669"/>
    <property type="project" value="UniProtKB-EC"/>
</dbReference>
<protein>
    <recommendedName>
        <fullName evidence="1">phenylalanine--tRNA ligase</fullName>
        <ecNumber evidence="1">6.1.1.20</ecNumber>
    </recommendedName>
</protein>
<dbReference type="PANTHER" id="PTHR11538:SF40">
    <property type="entry name" value="PHENYLALANINE--TRNA LIGASE ALPHA SUBUNIT"/>
    <property type="match status" value="1"/>
</dbReference>
<dbReference type="GO" id="GO:0005737">
    <property type="term" value="C:cytoplasm"/>
    <property type="evidence" value="ECO:0007669"/>
    <property type="project" value="TreeGrafter"/>
</dbReference>
<dbReference type="STRING" id="228908.NEQ505"/>
<dbReference type="GO" id="GO:0000049">
    <property type="term" value="F:tRNA binding"/>
    <property type="evidence" value="ECO:0007669"/>
    <property type="project" value="InterPro"/>
</dbReference>
<dbReference type="PATRIC" id="fig|228908.8.peg.523"/>
<evidence type="ECO:0000256" key="5">
    <source>
        <dbReference type="ARBA" id="ARBA00022917"/>
    </source>
</evidence>
<evidence type="ECO:0000256" key="3">
    <source>
        <dbReference type="ARBA" id="ARBA00022741"/>
    </source>
</evidence>
<dbReference type="Proteomes" id="UP000000578">
    <property type="component" value="Chromosome"/>
</dbReference>
<dbReference type="HOGENOM" id="CLU_025086_2_2_2"/>